<accession>G4U1Z5</accession>
<name>G4U1Z5_SERID</name>
<gene>
    <name evidence="2" type="ORF">PIIN_11565</name>
</gene>
<dbReference type="AlphaFoldDB" id="G4U1Z5"/>
<dbReference type="Proteomes" id="UP000007148">
    <property type="component" value="Unassembled WGS sequence"/>
</dbReference>
<feature type="region of interest" description="Disordered" evidence="1">
    <location>
        <begin position="113"/>
        <end position="136"/>
    </location>
</feature>
<dbReference type="EMBL" id="CAFZ01001756">
    <property type="protein sequence ID" value="CCA77588.1"/>
    <property type="molecule type" value="Genomic_DNA"/>
</dbReference>
<evidence type="ECO:0000256" key="1">
    <source>
        <dbReference type="SAM" id="MobiDB-lite"/>
    </source>
</evidence>
<dbReference type="HOGENOM" id="CLU_1185649_0_0_1"/>
<evidence type="ECO:0000313" key="3">
    <source>
        <dbReference type="Proteomes" id="UP000007148"/>
    </source>
</evidence>
<sequence>MPPGQSSQAHISMLYPKQALLRYSPPTSPLVHLDMYPPSNPVPTLPNACGASVQRVSSLKARQQGQRHEINPKMLGGIHPSRFYKDELLEPVLGTPEADALLEQIRRVALHDPRFAPGDPSSADTTAAENADRDTQSIYKMDQSGRALGHVRSDINHRPYHCTCDKCRNGNNPRKFFSDNWLDDHLKVQTHK</sequence>
<keyword evidence="3" id="KW-1185">Reference proteome</keyword>
<evidence type="ECO:0000313" key="2">
    <source>
        <dbReference type="EMBL" id="CCA77588.1"/>
    </source>
</evidence>
<proteinExistence type="predicted"/>
<protein>
    <submittedName>
        <fullName evidence="2">Uncharacterized protein</fullName>
    </submittedName>
</protein>
<organism evidence="2 3">
    <name type="scientific">Serendipita indica (strain DSM 11827)</name>
    <name type="common">Root endophyte fungus</name>
    <name type="synonym">Piriformospora indica</name>
    <dbReference type="NCBI Taxonomy" id="1109443"/>
    <lineage>
        <taxon>Eukaryota</taxon>
        <taxon>Fungi</taxon>
        <taxon>Dikarya</taxon>
        <taxon>Basidiomycota</taxon>
        <taxon>Agaricomycotina</taxon>
        <taxon>Agaricomycetes</taxon>
        <taxon>Sebacinales</taxon>
        <taxon>Serendipitaceae</taxon>
        <taxon>Serendipita</taxon>
    </lineage>
</organism>
<dbReference type="OrthoDB" id="3251209at2759"/>
<dbReference type="InParanoid" id="G4U1Z5"/>
<reference evidence="2 3" key="1">
    <citation type="journal article" date="2011" name="PLoS Pathog.">
        <title>Endophytic Life Strategies Decoded by Genome and Transcriptome Analyses of the Mutualistic Root Symbiont Piriformospora indica.</title>
        <authorList>
            <person name="Zuccaro A."/>
            <person name="Lahrmann U."/>
            <person name="Guldener U."/>
            <person name="Langen G."/>
            <person name="Pfiffi S."/>
            <person name="Biedenkopf D."/>
            <person name="Wong P."/>
            <person name="Samans B."/>
            <person name="Grimm C."/>
            <person name="Basiewicz M."/>
            <person name="Murat C."/>
            <person name="Martin F."/>
            <person name="Kogel K.H."/>
        </authorList>
    </citation>
    <scope>NUCLEOTIDE SEQUENCE [LARGE SCALE GENOMIC DNA]</scope>
    <source>
        <strain evidence="2 3">DSM 11827</strain>
    </source>
</reference>
<comment type="caution">
    <text evidence="2">The sequence shown here is derived from an EMBL/GenBank/DDBJ whole genome shotgun (WGS) entry which is preliminary data.</text>
</comment>